<comment type="caution">
    <text evidence="2">The sequence shown here is derived from an EMBL/GenBank/DDBJ whole genome shotgun (WGS) entry which is preliminary data.</text>
</comment>
<proteinExistence type="predicted"/>
<evidence type="ECO:0000256" key="1">
    <source>
        <dbReference type="SAM" id="MobiDB-lite"/>
    </source>
</evidence>
<reference evidence="2" key="1">
    <citation type="journal article" date="2021" name="Nat. Commun.">
        <title>Genetic determinants of endophytism in the Arabidopsis root mycobiome.</title>
        <authorList>
            <person name="Mesny F."/>
            <person name="Miyauchi S."/>
            <person name="Thiergart T."/>
            <person name="Pickel B."/>
            <person name="Atanasova L."/>
            <person name="Karlsson M."/>
            <person name="Huettel B."/>
            <person name="Barry K.W."/>
            <person name="Haridas S."/>
            <person name="Chen C."/>
            <person name="Bauer D."/>
            <person name="Andreopoulos W."/>
            <person name="Pangilinan J."/>
            <person name="LaButti K."/>
            <person name="Riley R."/>
            <person name="Lipzen A."/>
            <person name="Clum A."/>
            <person name="Drula E."/>
            <person name="Henrissat B."/>
            <person name="Kohler A."/>
            <person name="Grigoriev I.V."/>
            <person name="Martin F.M."/>
            <person name="Hacquard S."/>
        </authorList>
    </citation>
    <scope>NUCLEOTIDE SEQUENCE</scope>
    <source>
        <strain evidence="2">MPI-CAGE-AT-0023</strain>
    </source>
</reference>
<feature type="compositionally biased region" description="Basic and acidic residues" evidence="1">
    <location>
        <begin position="147"/>
        <end position="156"/>
    </location>
</feature>
<dbReference type="AlphaFoldDB" id="A0A9P9JQZ1"/>
<organism evidence="2 3">
    <name type="scientific">Fusarium redolens</name>
    <dbReference type="NCBI Taxonomy" id="48865"/>
    <lineage>
        <taxon>Eukaryota</taxon>
        <taxon>Fungi</taxon>
        <taxon>Dikarya</taxon>
        <taxon>Ascomycota</taxon>
        <taxon>Pezizomycotina</taxon>
        <taxon>Sordariomycetes</taxon>
        <taxon>Hypocreomycetidae</taxon>
        <taxon>Hypocreales</taxon>
        <taxon>Nectriaceae</taxon>
        <taxon>Fusarium</taxon>
        <taxon>Fusarium redolens species complex</taxon>
    </lineage>
</organism>
<gene>
    <name evidence="2" type="ORF">BKA55DRAFT_546294</name>
</gene>
<evidence type="ECO:0000313" key="3">
    <source>
        <dbReference type="Proteomes" id="UP000720189"/>
    </source>
</evidence>
<dbReference type="EMBL" id="JAGMUX010000028">
    <property type="protein sequence ID" value="KAH7220515.1"/>
    <property type="molecule type" value="Genomic_DNA"/>
</dbReference>
<dbReference type="OrthoDB" id="10474785at2759"/>
<dbReference type="RefSeq" id="XP_046042119.1">
    <property type="nucleotide sequence ID" value="XM_046190903.1"/>
</dbReference>
<protein>
    <submittedName>
        <fullName evidence="2">Uncharacterized protein</fullName>
    </submittedName>
</protein>
<keyword evidence="3" id="KW-1185">Reference proteome</keyword>
<name>A0A9P9JQZ1_FUSRE</name>
<dbReference type="GeneID" id="70220857"/>
<evidence type="ECO:0000313" key="2">
    <source>
        <dbReference type="EMBL" id="KAH7220515.1"/>
    </source>
</evidence>
<dbReference type="Proteomes" id="UP000720189">
    <property type="component" value="Unassembled WGS sequence"/>
</dbReference>
<accession>A0A9P9JQZ1</accession>
<sequence length="178" mass="20373">MSDKHTHNSPTRPEQHCQLRPLTKLHASRMLPTLSINAHSRQQDEDDSNLTPPSVGRWTHTSAQPDEDDWKPKHNNRLVEPNPSQFLQSKKPNKKAKKTQFTDPPEFLEHKTLNDETALPSKISASRFLLSEEATDGSKTGRPRIPPQEENKRNRDYKGILLRPFYVRNLKVAQSAGL</sequence>
<feature type="region of interest" description="Disordered" evidence="1">
    <location>
        <begin position="1"/>
        <end position="156"/>
    </location>
</feature>